<accession>S4NC44</accession>
<proteinExistence type="predicted"/>
<gene>
    <name evidence="1" type="ORF">LOT_0882</name>
</gene>
<sequence length="37" mass="4253">MSHNNCNKQSEDCELPLSSTVAEVFFTEQAKKTFKFI</sequence>
<dbReference type="Proteomes" id="UP000016361">
    <property type="component" value="Unassembled WGS sequence"/>
</dbReference>
<organism evidence="1 2">
    <name type="scientific">Lentilactobacillus otakiensis DSM 19908 = JCM 15040</name>
    <dbReference type="NCBI Taxonomy" id="1423780"/>
    <lineage>
        <taxon>Bacteria</taxon>
        <taxon>Bacillati</taxon>
        <taxon>Bacillota</taxon>
        <taxon>Bacilli</taxon>
        <taxon>Lactobacillales</taxon>
        <taxon>Lactobacillaceae</taxon>
        <taxon>Lentilactobacillus</taxon>
    </lineage>
</organism>
<comment type="caution">
    <text evidence="1">The sequence shown here is derived from an EMBL/GenBank/DDBJ whole genome shotgun (WGS) entry which is preliminary data.</text>
</comment>
<dbReference type="AlphaFoldDB" id="S4NC44"/>
<reference evidence="2" key="1">
    <citation type="journal article" date="2013" name="Genome Announc.">
        <title>Draft Genome Sequence of D-Branched-Chain Amino Acid Producer Lactobacillus otakiensis JCM 15040T, Isolated from a Traditional Japanese Pickle.</title>
        <authorList>
            <person name="Doi K."/>
            <person name="Mori K."/>
            <person name="Mutaguchi Y."/>
            <person name="Tashiro K."/>
            <person name="Fujino Y."/>
            <person name="Ohmori T."/>
            <person name="Kuhara S."/>
            <person name="Ohshima T."/>
        </authorList>
    </citation>
    <scope>NUCLEOTIDE SEQUENCE [LARGE SCALE GENOMIC DNA]</scope>
    <source>
        <strain evidence="2">JCM 15040</strain>
    </source>
</reference>
<keyword evidence="2" id="KW-1185">Reference proteome</keyword>
<evidence type="ECO:0000313" key="2">
    <source>
        <dbReference type="Proteomes" id="UP000016361"/>
    </source>
</evidence>
<name>S4NC44_9LACO</name>
<protein>
    <submittedName>
        <fullName evidence="1">Uncharacterized protein</fullName>
    </submittedName>
</protein>
<dbReference type="EMBL" id="BASH01000002">
    <property type="protein sequence ID" value="GAD16344.1"/>
    <property type="molecule type" value="Genomic_DNA"/>
</dbReference>
<evidence type="ECO:0000313" key="1">
    <source>
        <dbReference type="EMBL" id="GAD16344.1"/>
    </source>
</evidence>